<reference evidence="7 8" key="1">
    <citation type="submission" date="2023-07" db="EMBL/GenBank/DDBJ databases">
        <title>Sorghum-associated microbial communities from plants grown in Nebraska, USA.</title>
        <authorList>
            <person name="Schachtman D."/>
        </authorList>
    </citation>
    <scope>NUCLEOTIDE SEQUENCE [LARGE SCALE GENOMIC DNA]</scope>
    <source>
        <strain evidence="7 8">BE190</strain>
    </source>
</reference>
<dbReference type="Proteomes" id="UP001253595">
    <property type="component" value="Unassembled WGS sequence"/>
</dbReference>
<dbReference type="Pfam" id="PF09685">
    <property type="entry name" value="MamF_MmsF"/>
    <property type="match status" value="1"/>
</dbReference>
<organism evidence="7 8">
    <name type="scientific">Cellvibrio fibrivorans</name>
    <dbReference type="NCBI Taxonomy" id="126350"/>
    <lineage>
        <taxon>Bacteria</taxon>
        <taxon>Pseudomonadati</taxon>
        <taxon>Pseudomonadota</taxon>
        <taxon>Gammaproteobacteria</taxon>
        <taxon>Cellvibrionales</taxon>
        <taxon>Cellvibrionaceae</taxon>
        <taxon>Cellvibrio</taxon>
    </lineage>
</organism>
<evidence type="ECO:0000256" key="5">
    <source>
        <dbReference type="SAM" id="Phobius"/>
    </source>
</evidence>
<accession>A0ABU1V118</accession>
<dbReference type="RefSeq" id="WP_310074054.1">
    <property type="nucleotide sequence ID" value="NZ_JAVDVX010000006.1"/>
</dbReference>
<evidence type="ECO:0000256" key="2">
    <source>
        <dbReference type="ARBA" id="ARBA00022692"/>
    </source>
</evidence>
<keyword evidence="3 5" id="KW-1133">Transmembrane helix</keyword>
<keyword evidence="2 5" id="KW-0812">Transmembrane</keyword>
<evidence type="ECO:0000259" key="6">
    <source>
        <dbReference type="Pfam" id="PF09851"/>
    </source>
</evidence>
<feature type="transmembrane region" description="Helical" evidence="5">
    <location>
        <begin position="58"/>
        <end position="81"/>
    </location>
</feature>
<evidence type="ECO:0000256" key="4">
    <source>
        <dbReference type="ARBA" id="ARBA00023136"/>
    </source>
</evidence>
<name>A0ABU1V118_9GAMM</name>
<protein>
    <submittedName>
        <fullName evidence="7">Tic20 family protein</fullName>
    </submittedName>
</protein>
<dbReference type="InterPro" id="IPR018649">
    <property type="entry name" value="SHOCT"/>
</dbReference>
<feature type="transmembrane region" description="Helical" evidence="5">
    <location>
        <begin position="101"/>
        <end position="134"/>
    </location>
</feature>
<dbReference type="InterPro" id="IPR019109">
    <property type="entry name" value="MamF_MmsF"/>
</dbReference>
<comment type="subcellular location">
    <subcellularLocation>
        <location evidence="1">Membrane</location>
        <topology evidence="1">Multi-pass membrane protein</topology>
    </subcellularLocation>
</comment>
<sequence>MDLDQIEKLSDLKQKGLISEEEYQQAKERILGAQPQQSAPAPQPHTIMQTNNYDYAMVLHLTQFCSWLFPFLGLIVPLIMWQSKKEDAYVDEQGKVVMNWVFSSLIYFLVSVILCFIVVGFFLIAILFVCSIVFTIMGAMDANKGVIKNYPMSIKFFDVRETARTPVVPNSPQN</sequence>
<feature type="domain" description="SHOCT" evidence="6">
    <location>
        <begin position="4"/>
        <end position="31"/>
    </location>
</feature>
<keyword evidence="8" id="KW-1185">Reference proteome</keyword>
<dbReference type="Pfam" id="PF09851">
    <property type="entry name" value="SHOCT"/>
    <property type="match status" value="1"/>
</dbReference>
<keyword evidence="4 5" id="KW-0472">Membrane</keyword>
<dbReference type="EMBL" id="JAVDVX010000006">
    <property type="protein sequence ID" value="MDR7091125.1"/>
    <property type="molecule type" value="Genomic_DNA"/>
</dbReference>
<gene>
    <name evidence="7" type="ORF">J2X05_003160</name>
</gene>
<comment type="caution">
    <text evidence="7">The sequence shown here is derived from an EMBL/GenBank/DDBJ whole genome shotgun (WGS) entry which is preliminary data.</text>
</comment>
<evidence type="ECO:0000256" key="1">
    <source>
        <dbReference type="ARBA" id="ARBA00004141"/>
    </source>
</evidence>
<evidence type="ECO:0000313" key="7">
    <source>
        <dbReference type="EMBL" id="MDR7091125.1"/>
    </source>
</evidence>
<evidence type="ECO:0000256" key="3">
    <source>
        <dbReference type="ARBA" id="ARBA00022989"/>
    </source>
</evidence>
<proteinExistence type="predicted"/>
<evidence type="ECO:0000313" key="8">
    <source>
        <dbReference type="Proteomes" id="UP001253595"/>
    </source>
</evidence>